<accession>A0A5N5G5U9</accession>
<reference evidence="1 2" key="3">
    <citation type="submission" date="2019-11" db="EMBL/GenBank/DDBJ databases">
        <title>A de novo genome assembly of a pear dwarfing rootstock.</title>
        <authorList>
            <person name="Wang F."/>
            <person name="Wang J."/>
            <person name="Li S."/>
            <person name="Zhang Y."/>
            <person name="Fang M."/>
            <person name="Ma L."/>
            <person name="Zhao Y."/>
            <person name="Jiang S."/>
        </authorList>
    </citation>
    <scope>NUCLEOTIDE SEQUENCE [LARGE SCALE GENOMIC DNA]</scope>
    <source>
        <strain evidence="1">S2</strain>
        <tissue evidence="1">Leaf</tissue>
    </source>
</reference>
<organism evidence="1 2">
    <name type="scientific">Pyrus ussuriensis x Pyrus communis</name>
    <dbReference type="NCBI Taxonomy" id="2448454"/>
    <lineage>
        <taxon>Eukaryota</taxon>
        <taxon>Viridiplantae</taxon>
        <taxon>Streptophyta</taxon>
        <taxon>Embryophyta</taxon>
        <taxon>Tracheophyta</taxon>
        <taxon>Spermatophyta</taxon>
        <taxon>Magnoliopsida</taxon>
        <taxon>eudicotyledons</taxon>
        <taxon>Gunneridae</taxon>
        <taxon>Pentapetalae</taxon>
        <taxon>rosids</taxon>
        <taxon>fabids</taxon>
        <taxon>Rosales</taxon>
        <taxon>Rosaceae</taxon>
        <taxon>Amygdaloideae</taxon>
        <taxon>Maleae</taxon>
        <taxon>Pyrus</taxon>
    </lineage>
</organism>
<proteinExistence type="predicted"/>
<sequence>MNMSITLLIRQCDVDNGMDTRGPDKEGEVSGVVDAFSERYSLMEFTIRGDLWLLQLPGAIEAVRRGSVASSYALPPAFHSTTFKFWSKFLEDRSNDLLALTNKSDS</sequence>
<protein>
    <submittedName>
        <fullName evidence="1">F-box protein</fullName>
    </submittedName>
</protein>
<evidence type="ECO:0000313" key="2">
    <source>
        <dbReference type="Proteomes" id="UP000327157"/>
    </source>
</evidence>
<evidence type="ECO:0000313" key="1">
    <source>
        <dbReference type="EMBL" id="KAB2610779.1"/>
    </source>
</evidence>
<keyword evidence="2" id="KW-1185">Reference proteome</keyword>
<reference evidence="2" key="2">
    <citation type="submission" date="2019-10" db="EMBL/GenBank/DDBJ databases">
        <title>A de novo genome assembly of a pear dwarfing rootstock.</title>
        <authorList>
            <person name="Wang F."/>
            <person name="Wang J."/>
            <person name="Li S."/>
            <person name="Zhang Y."/>
            <person name="Fang M."/>
            <person name="Ma L."/>
            <person name="Zhao Y."/>
            <person name="Jiang S."/>
        </authorList>
    </citation>
    <scope>NUCLEOTIDE SEQUENCE [LARGE SCALE GENOMIC DNA]</scope>
</reference>
<dbReference type="Proteomes" id="UP000327157">
    <property type="component" value="Chromosome 17"/>
</dbReference>
<gene>
    <name evidence="1" type="ORF">D8674_018811</name>
</gene>
<reference evidence="1 2" key="1">
    <citation type="submission" date="2019-09" db="EMBL/GenBank/DDBJ databases">
        <authorList>
            <person name="Ou C."/>
        </authorList>
    </citation>
    <scope>NUCLEOTIDE SEQUENCE [LARGE SCALE GENOMIC DNA]</scope>
    <source>
        <strain evidence="1">S2</strain>
        <tissue evidence="1">Leaf</tissue>
    </source>
</reference>
<comment type="caution">
    <text evidence="1">The sequence shown here is derived from an EMBL/GenBank/DDBJ whole genome shotgun (WGS) entry which is preliminary data.</text>
</comment>
<name>A0A5N5G5U9_9ROSA</name>
<dbReference type="AlphaFoldDB" id="A0A5N5G5U9"/>
<dbReference type="EMBL" id="SMOL01000487">
    <property type="protein sequence ID" value="KAB2610779.1"/>
    <property type="molecule type" value="Genomic_DNA"/>
</dbReference>